<dbReference type="EMBL" id="JACWEZ010000004">
    <property type="protein sequence ID" value="MBD1222770.1"/>
    <property type="molecule type" value="Genomic_DNA"/>
</dbReference>
<proteinExistence type="predicted"/>
<accession>A0ABR7VNC4</accession>
<sequence>MNYDYEHRELVEALNEHTKAMKEVTKVLQYHTNAINDYRIYQNSKDEE</sequence>
<reference evidence="1 2" key="1">
    <citation type="submission" date="2020-09" db="EMBL/GenBank/DDBJ databases">
        <title>Draft Genome Sequences of Oil-Oxidizing Bacteria Halomonas titanicae, Marinobacter lutaoensis, and Virgibacillus halodenitrificans Isolated from Highly Saline Environments.</title>
        <authorList>
            <person name="Grouzdev D.S."/>
            <person name="Sokolova D.S."/>
            <person name="Semenova E.M."/>
            <person name="Borzenkov I.A."/>
            <person name="Bidzhieva S.K."/>
            <person name="Poltaraus A.B."/>
            <person name="Nazina T.N."/>
        </authorList>
    </citation>
    <scope>NUCLEOTIDE SEQUENCE [LARGE SCALE GENOMIC DNA]</scope>
    <source>
        <strain evidence="1 2">VKM B-3472D</strain>
    </source>
</reference>
<gene>
    <name evidence="1" type="ORF">IC602_09115</name>
</gene>
<organism evidence="1 2">
    <name type="scientific">Virgibacillus halodenitrificans</name>
    <name type="common">Bacillus halodenitrificans</name>
    <dbReference type="NCBI Taxonomy" id="1482"/>
    <lineage>
        <taxon>Bacteria</taxon>
        <taxon>Bacillati</taxon>
        <taxon>Bacillota</taxon>
        <taxon>Bacilli</taxon>
        <taxon>Bacillales</taxon>
        <taxon>Bacillaceae</taxon>
        <taxon>Virgibacillus</taxon>
    </lineage>
</organism>
<comment type="caution">
    <text evidence="1">The sequence shown here is derived from an EMBL/GenBank/DDBJ whole genome shotgun (WGS) entry which is preliminary data.</text>
</comment>
<evidence type="ECO:0000313" key="2">
    <source>
        <dbReference type="Proteomes" id="UP000621631"/>
    </source>
</evidence>
<name>A0ABR7VNC4_VIRHA</name>
<dbReference type="Proteomes" id="UP000621631">
    <property type="component" value="Unassembled WGS sequence"/>
</dbReference>
<protein>
    <submittedName>
        <fullName evidence="1">Uncharacterized protein</fullName>
    </submittedName>
</protein>
<dbReference type="RefSeq" id="WP_189777971.1">
    <property type="nucleotide sequence ID" value="NZ_JACWEZ010000004.1"/>
</dbReference>
<keyword evidence="2" id="KW-1185">Reference proteome</keyword>
<evidence type="ECO:0000313" key="1">
    <source>
        <dbReference type="EMBL" id="MBD1222770.1"/>
    </source>
</evidence>